<dbReference type="InterPro" id="IPR003661">
    <property type="entry name" value="HisK_dim/P_dom"/>
</dbReference>
<keyword evidence="5" id="KW-0472">Membrane</keyword>
<dbReference type="Gene3D" id="1.10.287.130">
    <property type="match status" value="1"/>
</dbReference>
<dbReference type="PANTHER" id="PTHR45339">
    <property type="entry name" value="HYBRID SIGNAL TRANSDUCTION HISTIDINE KINASE J"/>
    <property type="match status" value="1"/>
</dbReference>
<dbReference type="InterPro" id="IPR036890">
    <property type="entry name" value="HATPase_C_sf"/>
</dbReference>
<dbReference type="RefSeq" id="XP_011270167.1">
    <property type="nucleotide sequence ID" value="XM_011271865.1"/>
</dbReference>
<dbReference type="InterPro" id="IPR058544">
    <property type="entry name" value="ETR1_N"/>
</dbReference>
<feature type="compositionally biased region" description="Polar residues" evidence="4">
    <location>
        <begin position="454"/>
        <end position="465"/>
    </location>
</feature>
<dbReference type="InterPro" id="IPR004358">
    <property type="entry name" value="Sig_transdc_His_kin-like_C"/>
</dbReference>
<evidence type="ECO:0000256" key="4">
    <source>
        <dbReference type="SAM" id="MobiDB-lite"/>
    </source>
</evidence>
<dbReference type="Pfam" id="PF00072">
    <property type="entry name" value="Response_reg"/>
    <property type="match status" value="1"/>
</dbReference>
<dbReference type="CDD" id="cd17546">
    <property type="entry name" value="REC_hyHK_CKI1_RcsC-like"/>
    <property type="match status" value="1"/>
</dbReference>
<dbReference type="Gene3D" id="3.30.565.10">
    <property type="entry name" value="Histidine kinase-like ATPase, C-terminal domain"/>
    <property type="match status" value="1"/>
</dbReference>
<dbReference type="OrthoDB" id="60033at2759"/>
<dbReference type="PROSITE" id="PS50109">
    <property type="entry name" value="HIS_KIN"/>
    <property type="match status" value="1"/>
</dbReference>
<protein>
    <submittedName>
        <fullName evidence="8">Multi-sensor hybrid histidine kinase</fullName>
    </submittedName>
</protein>
<dbReference type="EMBL" id="KE346362">
    <property type="protein sequence ID" value="KJE91583.1"/>
    <property type="molecule type" value="Genomic_DNA"/>
</dbReference>
<proteinExistence type="predicted"/>
<feature type="transmembrane region" description="Helical" evidence="5">
    <location>
        <begin position="48"/>
        <end position="69"/>
    </location>
</feature>
<dbReference type="CDD" id="cd16922">
    <property type="entry name" value="HATPase_EvgS-ArcB-TorS-like"/>
    <property type="match status" value="1"/>
</dbReference>
<feature type="compositionally biased region" description="Polar residues" evidence="4">
    <location>
        <begin position="1045"/>
        <end position="1054"/>
    </location>
</feature>
<reference evidence="9" key="1">
    <citation type="submission" date="2011-02" db="EMBL/GenBank/DDBJ databases">
        <title>The Genome Sequence of Capsaspora owczarzaki ATCC 30864.</title>
        <authorList>
            <person name="Russ C."/>
            <person name="Cuomo C."/>
            <person name="Burger G."/>
            <person name="Gray M.W."/>
            <person name="Holland P.W.H."/>
            <person name="King N."/>
            <person name="Lang F.B.F."/>
            <person name="Roger A.J."/>
            <person name="Ruiz-Trillo I."/>
            <person name="Young S.K."/>
            <person name="Zeng Q."/>
            <person name="Gargeya S."/>
            <person name="Alvarado L."/>
            <person name="Berlin A."/>
            <person name="Chapman S.B."/>
            <person name="Chen Z."/>
            <person name="Freedman E."/>
            <person name="Gellesch M."/>
            <person name="Goldberg J."/>
            <person name="Griggs A."/>
            <person name="Gujja S."/>
            <person name="Heilman E."/>
            <person name="Heiman D."/>
            <person name="Howarth C."/>
            <person name="Mehta T."/>
            <person name="Neiman D."/>
            <person name="Pearson M."/>
            <person name="Roberts A."/>
            <person name="Saif S."/>
            <person name="Shea T."/>
            <person name="Shenoy N."/>
            <person name="Sisk P."/>
            <person name="Stolte C."/>
            <person name="Sykes S."/>
            <person name="White J."/>
            <person name="Yandava C."/>
            <person name="Haas B."/>
            <person name="Nusbaum C."/>
            <person name="Birren B."/>
        </authorList>
    </citation>
    <scope>NUCLEOTIDE SEQUENCE</scope>
    <source>
        <strain evidence="9">ATCC 30864</strain>
    </source>
</reference>
<feature type="compositionally biased region" description="Polar residues" evidence="4">
    <location>
        <begin position="212"/>
        <end position="226"/>
    </location>
</feature>
<dbReference type="InterPro" id="IPR011006">
    <property type="entry name" value="CheY-like_superfamily"/>
</dbReference>
<dbReference type="GO" id="GO:0000155">
    <property type="term" value="F:phosphorelay sensor kinase activity"/>
    <property type="evidence" value="ECO:0007669"/>
    <property type="project" value="InterPro"/>
</dbReference>
<dbReference type="Pfam" id="PF00512">
    <property type="entry name" value="HisKA"/>
    <property type="match status" value="1"/>
</dbReference>
<feature type="compositionally biased region" description="Low complexity" evidence="4">
    <location>
        <begin position="198"/>
        <end position="211"/>
    </location>
</feature>
<dbReference type="PRINTS" id="PR00344">
    <property type="entry name" value="BCTRLSENSOR"/>
</dbReference>
<dbReference type="InterPro" id="IPR001789">
    <property type="entry name" value="Sig_transdc_resp-reg_receiver"/>
</dbReference>
<evidence type="ECO:0000256" key="5">
    <source>
        <dbReference type="SAM" id="Phobius"/>
    </source>
</evidence>
<gene>
    <name evidence="8" type="ORF">CAOG_002706</name>
</gene>
<feature type="compositionally biased region" description="Acidic residues" evidence="4">
    <location>
        <begin position="479"/>
        <end position="500"/>
    </location>
</feature>
<sequence>MLSMYNDVAEPVVALTMLADLLIALAYFAVPIEIHIFKKRLPNLPNSVVLVLFESFILACGITHLVHVFMFHFDLMTVMLAAKIACALISVATAIYLIKVIPMALGLQSHALALEQELGQFKQDEAANKLNQRRQHRMVRTLMRAMRTARDEPSILAAAAESLANALNLDRCTIYLPPQHALAAVTLLQSASTEEGASSFHSTHSSAATSTRNLLSHVTSPRSSVASPKGASSPRGVSSFPTSPRSASPAAGKAARLLKSVCEPVDDNEEGIELSSSTAPLLGVETTTAQLSTAAHSSNLYDPKSRRFPIRRRLTTTLSEADVREQLDGPNYNSDSPTSSGRPAPLPTSGSKASMTRSRARTSQELLTSPMVAVTDVQCDSQTSGFSIQSPPTVLNSKAALIKLVSSSVGAVDVMAQPRLIELLEPFSHPQHNGTARLPPKALLAVRVPLPTSITESSQSASRPVSSHVDSDSVALDMDAADLQDDGEEDYAGDDFDADSDSAGSDLTTQRQYAVILLQLDAPHEWAQHETRLVEEVCDQISFALDRARQLMVERKNVEVMLQKDRAKQKAELASHMQGEFLAMMSHELRTPMYAVMGLGELLGETSLNVEQRELVDGMRSSGEVLLRIINDILDFSKYESGMVQLERLPFELLSCMEEALDIVSGKAQERGIRLACLVDSLVPEVVVGDVTRLRQIIVNLLSNAVKFTREGEAVVMVRMASPAVVEMAEQNIAKARVESKESAAPVPAITAGQQAHPLGLRAGRPSLRSASSTSMTGVRQVLHFTVADTGIGIPADRIHVLFNKFFQVDSSVTRKFGGTGLGLAICHKLVSLLGGHIWVDSELHRGSSFHFTLPVETLQTWVGPVMSASPSVHAVHATKSSPETLALTQHFAAAQTRSPDPRGLGLPSSHFTETVPTTSPIMTDNNFASSFSSMSHLLQNNSLANKVVAVVSSHAIELAGLQLYVAATRAVSVPFASVSALLQAHQLHPVQLLQLSPSTSPSSPGIGPSLPSAVLRRSADTLPQPTTRDSMVSPASILSPPPQSQLDGTSVSSRLAAENGHKPAFVTVEPPHSRQLRVDVGVASATFRLGENSHSALRSVDGPVATKVDVVVVDLQTAQEMGEVKLLALVAQHIAPIVLVGPPRLLRPDSLQSEVGCPSIVISKPVHRLQLAKSLLKALGLTTEPRIGGRISQSALLNEAGVRSLRASGGSREDLNVGNGSIPSDLGDASASGRAAYAAVAAATAAAATAAAVSAAVLSNATMVSAPLSQALHENNLDVSELSPSNAYSLALAGGGLSGGEQLFLSNAANHGDLSTALGDRQAQPQDLRILLAEDNPVNQRVTTKLLYVLGYRNVELANNGLEAVAAVKARPFHCVLMDINMPELDGVSASARIMEDPAIAQHRKPYIVAMTANVLVADRQRCVAAGMQGYLSKPCHKVDLDRALRRCILWWQSRGGLNLTE</sequence>
<dbReference type="Proteomes" id="UP000008743">
    <property type="component" value="Unassembled WGS sequence"/>
</dbReference>
<keyword evidence="1 3" id="KW-0597">Phosphoprotein</keyword>
<dbReference type="SUPFAM" id="SSF52172">
    <property type="entry name" value="CheY-like"/>
    <property type="match status" value="1"/>
</dbReference>
<dbReference type="SUPFAM" id="SSF47384">
    <property type="entry name" value="Homodimeric domain of signal transducing histidine kinase"/>
    <property type="match status" value="1"/>
</dbReference>
<dbReference type="SMART" id="SM00387">
    <property type="entry name" value="HATPase_c"/>
    <property type="match status" value="1"/>
</dbReference>
<dbReference type="InParanoid" id="A0A0D2WMW2"/>
<keyword evidence="2" id="KW-0902">Two-component regulatory system</keyword>
<dbReference type="eggNOG" id="KOG0519">
    <property type="taxonomic scope" value="Eukaryota"/>
</dbReference>
<keyword evidence="8" id="KW-0418">Kinase</keyword>
<keyword evidence="8" id="KW-0808">Transferase</keyword>
<feature type="transmembrane region" description="Helical" evidence="5">
    <location>
        <begin position="12"/>
        <end position="36"/>
    </location>
</feature>
<dbReference type="STRING" id="595528.A0A0D2WMW2"/>
<feature type="transmembrane region" description="Helical" evidence="5">
    <location>
        <begin position="75"/>
        <end position="98"/>
    </location>
</feature>
<dbReference type="PROSITE" id="PS50110">
    <property type="entry name" value="RESPONSE_REGULATORY"/>
    <property type="match status" value="1"/>
</dbReference>
<organism evidence="8 9">
    <name type="scientific">Capsaspora owczarzaki (strain ATCC 30864)</name>
    <dbReference type="NCBI Taxonomy" id="595528"/>
    <lineage>
        <taxon>Eukaryota</taxon>
        <taxon>Filasterea</taxon>
        <taxon>Capsaspora</taxon>
    </lineage>
</organism>
<feature type="compositionally biased region" description="Polar residues" evidence="4">
    <location>
        <begin position="331"/>
        <end position="341"/>
    </location>
</feature>
<feature type="domain" description="Response regulatory" evidence="7">
    <location>
        <begin position="1330"/>
        <end position="1450"/>
    </location>
</feature>
<accession>A0A0D2WMW2</accession>
<dbReference type="Pfam" id="PF25487">
    <property type="entry name" value="ETR1_N"/>
    <property type="match status" value="1"/>
</dbReference>
<dbReference type="CDD" id="cd00082">
    <property type="entry name" value="HisKA"/>
    <property type="match status" value="1"/>
</dbReference>
<keyword evidence="5" id="KW-0812">Transmembrane</keyword>
<evidence type="ECO:0000256" key="2">
    <source>
        <dbReference type="ARBA" id="ARBA00023012"/>
    </source>
</evidence>
<evidence type="ECO:0000259" key="7">
    <source>
        <dbReference type="PROSITE" id="PS50110"/>
    </source>
</evidence>
<dbReference type="InterPro" id="IPR005467">
    <property type="entry name" value="His_kinase_dom"/>
</dbReference>
<feature type="region of interest" description="Disordered" evidence="4">
    <location>
        <begin position="198"/>
        <end position="251"/>
    </location>
</feature>
<dbReference type="InterPro" id="IPR029016">
    <property type="entry name" value="GAF-like_dom_sf"/>
</dbReference>
<dbReference type="Gene3D" id="3.40.50.2300">
    <property type="match status" value="1"/>
</dbReference>
<dbReference type="SMART" id="SM00448">
    <property type="entry name" value="REC"/>
    <property type="match status" value="1"/>
</dbReference>
<feature type="compositionally biased region" description="Polar residues" evidence="4">
    <location>
        <begin position="348"/>
        <end position="366"/>
    </location>
</feature>
<dbReference type="PANTHER" id="PTHR45339:SF1">
    <property type="entry name" value="HYBRID SIGNAL TRANSDUCTION HISTIDINE KINASE J"/>
    <property type="match status" value="1"/>
</dbReference>
<dbReference type="Gene3D" id="3.30.450.40">
    <property type="match status" value="1"/>
</dbReference>
<feature type="domain" description="Histidine kinase" evidence="6">
    <location>
        <begin position="584"/>
        <end position="858"/>
    </location>
</feature>
<feature type="region of interest" description="Disordered" evidence="4">
    <location>
        <begin position="1023"/>
        <end position="1055"/>
    </location>
</feature>
<evidence type="ECO:0000256" key="1">
    <source>
        <dbReference type="ARBA" id="ARBA00022553"/>
    </source>
</evidence>
<feature type="compositionally biased region" description="Polar residues" evidence="4">
    <location>
        <begin position="235"/>
        <end position="246"/>
    </location>
</feature>
<feature type="region of interest" description="Disordered" evidence="4">
    <location>
        <begin position="311"/>
        <end position="366"/>
    </location>
</feature>
<dbReference type="SMART" id="SM00388">
    <property type="entry name" value="HisKA"/>
    <property type="match status" value="1"/>
</dbReference>
<feature type="region of interest" description="Disordered" evidence="4">
    <location>
        <begin position="454"/>
        <end position="505"/>
    </location>
</feature>
<evidence type="ECO:0000313" key="8">
    <source>
        <dbReference type="EMBL" id="KJE91583.1"/>
    </source>
</evidence>
<evidence type="ECO:0000313" key="9">
    <source>
        <dbReference type="Proteomes" id="UP000008743"/>
    </source>
</evidence>
<dbReference type="PhylomeDB" id="A0A0D2WMW2"/>
<dbReference type="InterPro" id="IPR003594">
    <property type="entry name" value="HATPase_dom"/>
</dbReference>
<evidence type="ECO:0000259" key="6">
    <source>
        <dbReference type="PROSITE" id="PS50109"/>
    </source>
</evidence>
<feature type="modified residue" description="4-aspartylphosphate" evidence="3">
    <location>
        <position position="1380"/>
    </location>
</feature>
<dbReference type="InterPro" id="IPR036097">
    <property type="entry name" value="HisK_dim/P_sf"/>
</dbReference>
<name>A0A0D2WMW2_CAPO3</name>
<evidence type="ECO:0000256" key="3">
    <source>
        <dbReference type="PROSITE-ProRule" id="PRU00169"/>
    </source>
</evidence>
<keyword evidence="5" id="KW-1133">Transmembrane helix</keyword>
<dbReference type="Pfam" id="PF02518">
    <property type="entry name" value="HATPase_c"/>
    <property type="match status" value="1"/>
</dbReference>
<dbReference type="SUPFAM" id="SSF55874">
    <property type="entry name" value="ATPase domain of HSP90 chaperone/DNA topoisomerase II/histidine kinase"/>
    <property type="match status" value="1"/>
</dbReference>
<keyword evidence="9" id="KW-1185">Reference proteome</keyword>